<feature type="chain" id="PRO_5045412140" evidence="1">
    <location>
        <begin position="20"/>
        <end position="399"/>
    </location>
</feature>
<keyword evidence="2" id="KW-0378">Hydrolase</keyword>
<dbReference type="EMBL" id="JAYGIM010000018">
    <property type="protein sequence ID" value="MEA5429191.1"/>
    <property type="molecule type" value="Genomic_DNA"/>
</dbReference>
<proteinExistence type="predicted"/>
<dbReference type="EC" id="3.4.23.-" evidence="2"/>
<evidence type="ECO:0000313" key="3">
    <source>
        <dbReference type="Proteomes" id="UP001302222"/>
    </source>
</evidence>
<dbReference type="Proteomes" id="UP001302222">
    <property type="component" value="Unassembled WGS sequence"/>
</dbReference>
<dbReference type="SUPFAM" id="SSF50630">
    <property type="entry name" value="Acid proteases"/>
    <property type="match status" value="2"/>
</dbReference>
<protein>
    <submittedName>
        <fullName evidence="2">Retropepsin-like aspartic protease</fullName>
        <ecNumber evidence="2">3.4.23.-</ecNumber>
    </submittedName>
</protein>
<reference evidence="2 3" key="1">
    <citation type="submission" date="2023-12" db="EMBL/GenBank/DDBJ databases">
        <title>Novel species of the genus Arcicella isolated from rivers.</title>
        <authorList>
            <person name="Lu H."/>
        </authorList>
    </citation>
    <scope>NUCLEOTIDE SEQUENCE [LARGE SCALE GENOMIC DNA]</scope>
    <source>
        <strain evidence="2 3">DC25W</strain>
    </source>
</reference>
<evidence type="ECO:0000313" key="2">
    <source>
        <dbReference type="EMBL" id="MEA5429191.1"/>
    </source>
</evidence>
<gene>
    <name evidence="2" type="ORF">VB798_21550</name>
</gene>
<feature type="signal peptide" evidence="1">
    <location>
        <begin position="1"/>
        <end position="19"/>
    </location>
</feature>
<dbReference type="InterPro" id="IPR021109">
    <property type="entry name" value="Peptidase_aspartic_dom_sf"/>
</dbReference>
<accession>A0ABU5SPF3</accession>
<organism evidence="2 3">
    <name type="scientific">Arcicella lustrica</name>
    <dbReference type="NCBI Taxonomy" id="2984196"/>
    <lineage>
        <taxon>Bacteria</taxon>
        <taxon>Pseudomonadati</taxon>
        <taxon>Bacteroidota</taxon>
        <taxon>Cytophagia</taxon>
        <taxon>Cytophagales</taxon>
        <taxon>Flectobacillaceae</taxon>
        <taxon>Arcicella</taxon>
    </lineage>
</organism>
<dbReference type="GO" id="GO:0016787">
    <property type="term" value="F:hydrolase activity"/>
    <property type="evidence" value="ECO:0007669"/>
    <property type="project" value="UniProtKB-KW"/>
</dbReference>
<keyword evidence="1" id="KW-0732">Signal</keyword>
<keyword evidence="3" id="KW-1185">Reference proteome</keyword>
<dbReference type="Gene3D" id="2.40.70.10">
    <property type="entry name" value="Acid Proteases"/>
    <property type="match status" value="2"/>
</dbReference>
<dbReference type="CDD" id="cd05483">
    <property type="entry name" value="retropepsin_like_bacteria"/>
    <property type="match status" value="1"/>
</dbReference>
<dbReference type="RefSeq" id="WP_323689313.1">
    <property type="nucleotide sequence ID" value="NZ_JAYGIM010000018.1"/>
</dbReference>
<comment type="caution">
    <text evidence="2">The sequence shown here is derived from an EMBL/GenBank/DDBJ whole genome shotgun (WGS) entry which is preliminary data.</text>
</comment>
<dbReference type="Pfam" id="PF13650">
    <property type="entry name" value="Asp_protease_2"/>
    <property type="match status" value="1"/>
</dbReference>
<sequence length="399" mass="44475">MLRKIIGLLAITALSPLYAQTIPARVDTLIAAINTKNVPRLLELLDDSCTIANLPKGQNALIIPAILQKYIPIESYQIVNQQVTGNLTKVQLKVKYQDQKEGHPYFVFGSNKVKELGIIKPIVRQEPALPTLTGIFPKKLSLPFNMKSGLIYIEATLNGQKGYFMLDSGCPVILLNRKYATKTEGNTFESFSGLNGAMKDVRLSEVTKLQIGSIEINSTKLVSSPMQDLEFPFLGLIGYDLLKEYVVTFDYPNRLLTLEKNPNLSKPLLSIPFKQERHIPIITLTIQQKTYQLGIDCGANANVMYQPYASEISTLLTDVMKESVNGAEGNTQESITGYLPEAQINTLPFKDMFTALTENKIRMDASHQLPIQGLLGTPFLQLYKTVINFPAKTIAFYHN</sequence>
<evidence type="ECO:0000256" key="1">
    <source>
        <dbReference type="SAM" id="SignalP"/>
    </source>
</evidence>
<name>A0ABU5SPF3_9BACT</name>
<dbReference type="InterPro" id="IPR034122">
    <property type="entry name" value="Retropepsin-like_bacterial"/>
</dbReference>